<dbReference type="PROSITE" id="PS51900">
    <property type="entry name" value="CB"/>
    <property type="match status" value="1"/>
</dbReference>
<dbReference type="SUPFAM" id="SSF56349">
    <property type="entry name" value="DNA breaking-rejoining enzymes"/>
    <property type="match status" value="1"/>
</dbReference>
<dbReference type="GO" id="GO:0015074">
    <property type="term" value="P:DNA integration"/>
    <property type="evidence" value="ECO:0007669"/>
    <property type="project" value="InterPro"/>
</dbReference>
<name>A0A941EW13_9ACTN</name>
<dbReference type="PANTHER" id="PTHR30349">
    <property type="entry name" value="PHAGE INTEGRASE-RELATED"/>
    <property type="match status" value="1"/>
</dbReference>
<gene>
    <name evidence="6" type="ORF">KDL01_36650</name>
</gene>
<organism evidence="6 7">
    <name type="scientific">Actinospica durhamensis</name>
    <dbReference type="NCBI Taxonomy" id="1508375"/>
    <lineage>
        <taxon>Bacteria</taxon>
        <taxon>Bacillati</taxon>
        <taxon>Actinomycetota</taxon>
        <taxon>Actinomycetes</taxon>
        <taxon>Catenulisporales</taxon>
        <taxon>Actinospicaceae</taxon>
        <taxon>Actinospica</taxon>
    </lineage>
</organism>
<dbReference type="CDD" id="cd01189">
    <property type="entry name" value="INT_ICEBs1_C_like"/>
    <property type="match status" value="1"/>
</dbReference>
<reference evidence="6" key="1">
    <citation type="submission" date="2021-04" db="EMBL/GenBank/DDBJ databases">
        <title>Genome based classification of Actinospica acidithermotolerans sp. nov., an actinobacterium isolated from an Indonesian hot spring.</title>
        <authorList>
            <person name="Kusuma A.B."/>
            <person name="Putra K.E."/>
            <person name="Nafisah S."/>
            <person name="Loh J."/>
            <person name="Nouioui I."/>
            <person name="Goodfellow M."/>
        </authorList>
    </citation>
    <scope>NUCLEOTIDE SEQUENCE</scope>
    <source>
        <strain evidence="6">CSCA 57</strain>
    </source>
</reference>
<dbReference type="InterPro" id="IPR002104">
    <property type="entry name" value="Integrase_catalytic"/>
</dbReference>
<proteinExistence type="predicted"/>
<sequence>MPRPKKENGQSSIYEGADGWWHGRVTVGLKPDGSLDRRHVRGRDEETVIDKVRKLEAKRDAAKVPAPGHTPTVAEWMRTWLDTIAPRTAQQTTVDEIYRPKVERWIIPGLGQLRLDRLQPDHIDQFYTSLSAAGLSTKSVALIHQILSRALKMAMRREKVMRNVATFVESPTHRDKEIVPLSETEARAVLRMADVMRNGARWSVAFALGLRQGEALGMRWSCVDFKAGTVRVYQLKRARYQHGCANPHACGAKWHKRACATPCKRHKKRCPRPCQKGCRFHAQHCPERTGGVWEFKVPKGGNVRTIAIPQPLLVQLQKAQKAQAKEREAAGEAWEDWDLCFPNTLGRPMEPHDDWADWKWLCKAAGVRDARLHDARHTAATLLLEQGVDISVVQEVLGHSTLAVTKRYTKYRELHQAGALSLVT</sequence>
<dbReference type="InterPro" id="IPR011010">
    <property type="entry name" value="DNA_brk_join_enz"/>
</dbReference>
<dbReference type="GO" id="GO:0003677">
    <property type="term" value="F:DNA binding"/>
    <property type="evidence" value="ECO:0007669"/>
    <property type="project" value="UniProtKB-UniRule"/>
</dbReference>
<dbReference type="Gene3D" id="1.10.150.130">
    <property type="match status" value="1"/>
</dbReference>
<evidence type="ECO:0000259" key="4">
    <source>
        <dbReference type="PROSITE" id="PS51898"/>
    </source>
</evidence>
<evidence type="ECO:0000256" key="3">
    <source>
        <dbReference type="PROSITE-ProRule" id="PRU01248"/>
    </source>
</evidence>
<dbReference type="Gene3D" id="1.10.443.10">
    <property type="entry name" value="Intergrase catalytic core"/>
    <property type="match status" value="1"/>
</dbReference>
<dbReference type="RefSeq" id="WP_212533305.1">
    <property type="nucleotide sequence ID" value="NZ_JAGSOG010000340.1"/>
</dbReference>
<evidence type="ECO:0000313" key="7">
    <source>
        <dbReference type="Proteomes" id="UP000675781"/>
    </source>
</evidence>
<feature type="domain" description="Core-binding (CB)" evidence="5">
    <location>
        <begin position="71"/>
        <end position="155"/>
    </location>
</feature>
<dbReference type="InterPro" id="IPR010998">
    <property type="entry name" value="Integrase_recombinase_N"/>
</dbReference>
<keyword evidence="1 3" id="KW-0238">DNA-binding</keyword>
<dbReference type="AlphaFoldDB" id="A0A941EW13"/>
<protein>
    <submittedName>
        <fullName evidence="6">Site-specific integrase</fullName>
    </submittedName>
</protein>
<accession>A0A941EW13</accession>
<evidence type="ECO:0000259" key="5">
    <source>
        <dbReference type="PROSITE" id="PS51900"/>
    </source>
</evidence>
<dbReference type="GO" id="GO:0006310">
    <property type="term" value="P:DNA recombination"/>
    <property type="evidence" value="ECO:0007669"/>
    <property type="project" value="UniProtKB-KW"/>
</dbReference>
<dbReference type="PANTHER" id="PTHR30349:SF91">
    <property type="entry name" value="INTA PROTEIN"/>
    <property type="match status" value="1"/>
</dbReference>
<dbReference type="Pfam" id="PF00589">
    <property type="entry name" value="Phage_integrase"/>
    <property type="match status" value="1"/>
</dbReference>
<dbReference type="EMBL" id="JAGSOG010000340">
    <property type="protein sequence ID" value="MBR7838855.1"/>
    <property type="molecule type" value="Genomic_DNA"/>
</dbReference>
<comment type="caution">
    <text evidence="6">The sequence shown here is derived from an EMBL/GenBank/DDBJ whole genome shotgun (WGS) entry which is preliminary data.</text>
</comment>
<keyword evidence="2" id="KW-0233">DNA recombination</keyword>
<dbReference type="InterPro" id="IPR044068">
    <property type="entry name" value="CB"/>
</dbReference>
<keyword evidence="7" id="KW-1185">Reference proteome</keyword>
<dbReference type="PROSITE" id="PS51898">
    <property type="entry name" value="TYR_RECOMBINASE"/>
    <property type="match status" value="1"/>
</dbReference>
<evidence type="ECO:0000256" key="1">
    <source>
        <dbReference type="ARBA" id="ARBA00023125"/>
    </source>
</evidence>
<feature type="domain" description="Tyr recombinase" evidence="4">
    <location>
        <begin position="176"/>
        <end position="421"/>
    </location>
</feature>
<evidence type="ECO:0000256" key="2">
    <source>
        <dbReference type="ARBA" id="ARBA00023172"/>
    </source>
</evidence>
<evidence type="ECO:0000313" key="6">
    <source>
        <dbReference type="EMBL" id="MBR7838855.1"/>
    </source>
</evidence>
<dbReference type="InterPro" id="IPR050090">
    <property type="entry name" value="Tyrosine_recombinase_XerCD"/>
</dbReference>
<dbReference type="InterPro" id="IPR013762">
    <property type="entry name" value="Integrase-like_cat_sf"/>
</dbReference>
<dbReference type="Proteomes" id="UP000675781">
    <property type="component" value="Unassembled WGS sequence"/>
</dbReference>